<gene>
    <name evidence="2" type="ORF">S01H1_59209</name>
</gene>
<sequence>LQLMAHFGMEPQTIHIGASNENGDIEASNGSLKQAVKQHLLIRGSHDFESLEAYEIFLGQIMDKRNALRSEKLAEELAVMQPLTVDPWPEMRELRPRVNRAGIIRVQNNGYSVPSGLKGKRVTVRVYEWKIEVWYANRCVETLPKLTGIKKYHINYRHVIDTLLRKPGGFRNYRYRDDLFPSSVFRRAWENLNRRFSPRKADIAFLRILKLAANGMESDVAAALEDLLNTKTSWNDQMVAERVQPLQASIPNLQE</sequence>
<proteinExistence type="predicted"/>
<dbReference type="PANTHER" id="PTHR35004">
    <property type="entry name" value="TRANSPOSASE RV3428C-RELATED"/>
    <property type="match status" value="1"/>
</dbReference>
<evidence type="ECO:0000259" key="1">
    <source>
        <dbReference type="Pfam" id="PF22483"/>
    </source>
</evidence>
<accession>X0W578</accession>
<dbReference type="Pfam" id="PF22483">
    <property type="entry name" value="Mu-transpos_C_2"/>
    <property type="match status" value="1"/>
</dbReference>
<dbReference type="AlphaFoldDB" id="X0W578"/>
<comment type="caution">
    <text evidence="2">The sequence shown here is derived from an EMBL/GenBank/DDBJ whole genome shotgun (WGS) entry which is preliminary data.</text>
</comment>
<name>X0W578_9ZZZZ</name>
<feature type="non-terminal residue" evidence="2">
    <location>
        <position position="255"/>
    </location>
</feature>
<feature type="non-terminal residue" evidence="2">
    <location>
        <position position="1"/>
    </location>
</feature>
<organism evidence="2">
    <name type="scientific">marine sediment metagenome</name>
    <dbReference type="NCBI Taxonomy" id="412755"/>
    <lineage>
        <taxon>unclassified sequences</taxon>
        <taxon>metagenomes</taxon>
        <taxon>ecological metagenomes</taxon>
    </lineage>
</organism>
<evidence type="ECO:0000313" key="2">
    <source>
        <dbReference type="EMBL" id="GAG25710.1"/>
    </source>
</evidence>
<dbReference type="InterPro" id="IPR054353">
    <property type="entry name" value="IstA-like_C"/>
</dbReference>
<dbReference type="PANTHER" id="PTHR35004:SF7">
    <property type="entry name" value="INTEGRASE PROTEIN"/>
    <property type="match status" value="1"/>
</dbReference>
<protein>
    <recommendedName>
        <fullName evidence="1">Transposase for insertion sequence element IS21-like C-terminal domain-containing protein</fullName>
    </recommendedName>
</protein>
<feature type="domain" description="Transposase for insertion sequence element IS21-like C-terminal" evidence="1">
    <location>
        <begin position="86"/>
        <end position="148"/>
    </location>
</feature>
<dbReference type="EMBL" id="BARS01038716">
    <property type="protein sequence ID" value="GAG25710.1"/>
    <property type="molecule type" value="Genomic_DNA"/>
</dbReference>
<reference evidence="2" key="1">
    <citation type="journal article" date="2014" name="Front. Microbiol.">
        <title>High frequency of phylogenetically diverse reductive dehalogenase-homologous genes in deep subseafloor sedimentary metagenomes.</title>
        <authorList>
            <person name="Kawai M."/>
            <person name="Futagami T."/>
            <person name="Toyoda A."/>
            <person name="Takaki Y."/>
            <person name="Nishi S."/>
            <person name="Hori S."/>
            <person name="Arai W."/>
            <person name="Tsubouchi T."/>
            <person name="Morono Y."/>
            <person name="Uchiyama I."/>
            <person name="Ito T."/>
            <person name="Fujiyama A."/>
            <person name="Inagaki F."/>
            <person name="Takami H."/>
        </authorList>
    </citation>
    <scope>NUCLEOTIDE SEQUENCE</scope>
    <source>
        <strain evidence="2">Expedition CK06-06</strain>
    </source>
</reference>